<evidence type="ECO:0000256" key="4">
    <source>
        <dbReference type="SAM" id="MobiDB-lite"/>
    </source>
</evidence>
<evidence type="ECO:0000313" key="7">
    <source>
        <dbReference type="Proteomes" id="UP000306985"/>
    </source>
</evidence>
<organism evidence="6 7">
    <name type="scientific">Nakamurella flava</name>
    <dbReference type="NCBI Taxonomy" id="2576308"/>
    <lineage>
        <taxon>Bacteria</taxon>
        <taxon>Bacillati</taxon>
        <taxon>Actinomycetota</taxon>
        <taxon>Actinomycetes</taxon>
        <taxon>Nakamurellales</taxon>
        <taxon>Nakamurellaceae</taxon>
        <taxon>Nakamurella</taxon>
    </lineage>
</organism>
<evidence type="ECO:0000256" key="2">
    <source>
        <dbReference type="ARBA" id="ARBA00022857"/>
    </source>
</evidence>
<evidence type="ECO:0000313" key="6">
    <source>
        <dbReference type="EMBL" id="TKV60286.1"/>
    </source>
</evidence>
<dbReference type="InterPro" id="IPR050765">
    <property type="entry name" value="Riboflavin_Biosynth_HTPR"/>
</dbReference>
<evidence type="ECO:0000256" key="3">
    <source>
        <dbReference type="ARBA" id="ARBA00023002"/>
    </source>
</evidence>
<feature type="domain" description="Bacterial bifunctional deaminase-reductase C-terminal" evidence="5">
    <location>
        <begin position="53"/>
        <end position="240"/>
    </location>
</feature>
<comment type="pathway">
    <text evidence="1">Cofactor biosynthesis; riboflavin biosynthesis.</text>
</comment>
<proteinExistence type="predicted"/>
<dbReference type="AlphaFoldDB" id="A0A4U6QJN2"/>
<protein>
    <submittedName>
        <fullName evidence="6">Pyrimidine reductase family protein</fullName>
    </submittedName>
</protein>
<keyword evidence="3" id="KW-0560">Oxidoreductase</keyword>
<keyword evidence="7" id="KW-1185">Reference proteome</keyword>
<name>A0A4U6QJN2_9ACTN</name>
<evidence type="ECO:0000259" key="5">
    <source>
        <dbReference type="Pfam" id="PF01872"/>
    </source>
</evidence>
<dbReference type="EMBL" id="SZZH01000001">
    <property type="protein sequence ID" value="TKV60286.1"/>
    <property type="molecule type" value="Genomic_DNA"/>
</dbReference>
<dbReference type="SUPFAM" id="SSF53597">
    <property type="entry name" value="Dihydrofolate reductase-like"/>
    <property type="match status" value="1"/>
</dbReference>
<dbReference type="GO" id="GO:0008703">
    <property type="term" value="F:5-amino-6-(5-phosphoribosylamino)uracil reductase activity"/>
    <property type="evidence" value="ECO:0007669"/>
    <property type="project" value="InterPro"/>
</dbReference>
<dbReference type="OrthoDB" id="5243299at2"/>
<dbReference type="PANTHER" id="PTHR38011:SF7">
    <property type="entry name" value="2,5-DIAMINO-6-RIBOSYLAMINO-4(3H)-PYRIMIDINONE 5'-PHOSPHATE REDUCTASE"/>
    <property type="match status" value="1"/>
</dbReference>
<accession>A0A4U6QJN2</accession>
<dbReference type="InterPro" id="IPR024072">
    <property type="entry name" value="DHFR-like_dom_sf"/>
</dbReference>
<dbReference type="InterPro" id="IPR002734">
    <property type="entry name" value="RibDG_C"/>
</dbReference>
<keyword evidence="2" id="KW-0521">NADP</keyword>
<sequence length="271" mass="27845">MPVRPAMTSGTDGPMTDLLGADGRAADPAAQSDIDDRLAMLYAWPDDQLADGPVVRANMVVSLDGGIGVDGRSGGLGNDADGRLFQVLRDLADVILVGSGTVRAEGYGGVEADPERMARRVRWGLPGTPPPIAVVTNRGVAADLPLFTDTVTPPIVITPKAAAGQAPDGADVIIAGEDEVDLPAAVAALGRRGLRRVHCEGGPRILGELVAAGRLDELCLTLAPTMVGPGNGSLLGGVELPQQADWVPTGPEGGVAVADGAVFLRYRRRGR</sequence>
<dbReference type="PANTHER" id="PTHR38011">
    <property type="entry name" value="DIHYDROFOLATE REDUCTASE FAMILY PROTEIN (AFU_ORTHOLOGUE AFUA_8G06820)"/>
    <property type="match status" value="1"/>
</dbReference>
<dbReference type="GO" id="GO:0009231">
    <property type="term" value="P:riboflavin biosynthetic process"/>
    <property type="evidence" value="ECO:0007669"/>
    <property type="project" value="InterPro"/>
</dbReference>
<evidence type="ECO:0000256" key="1">
    <source>
        <dbReference type="ARBA" id="ARBA00005104"/>
    </source>
</evidence>
<dbReference type="Proteomes" id="UP000306985">
    <property type="component" value="Unassembled WGS sequence"/>
</dbReference>
<dbReference type="Gene3D" id="3.40.430.10">
    <property type="entry name" value="Dihydrofolate Reductase, subunit A"/>
    <property type="match status" value="1"/>
</dbReference>
<comment type="caution">
    <text evidence="6">The sequence shown here is derived from an EMBL/GenBank/DDBJ whole genome shotgun (WGS) entry which is preliminary data.</text>
</comment>
<reference evidence="6 7" key="1">
    <citation type="submission" date="2019-05" db="EMBL/GenBank/DDBJ databases">
        <title>Nakamurella sp. N5BH11, whole genome shotgun sequence.</title>
        <authorList>
            <person name="Tuo L."/>
        </authorList>
    </citation>
    <scope>NUCLEOTIDE SEQUENCE [LARGE SCALE GENOMIC DNA]</scope>
    <source>
        <strain evidence="6 7">N5BH11</strain>
    </source>
</reference>
<gene>
    <name evidence="6" type="ORF">FDO65_00710</name>
</gene>
<dbReference type="Pfam" id="PF01872">
    <property type="entry name" value="RibD_C"/>
    <property type="match status" value="1"/>
</dbReference>
<feature type="region of interest" description="Disordered" evidence="4">
    <location>
        <begin position="1"/>
        <end position="27"/>
    </location>
</feature>